<evidence type="ECO:0000259" key="7">
    <source>
        <dbReference type="PROSITE" id="PS50929"/>
    </source>
</evidence>
<evidence type="ECO:0000256" key="3">
    <source>
        <dbReference type="ARBA" id="ARBA00022741"/>
    </source>
</evidence>
<comment type="caution">
    <text evidence="8">The sequence shown here is derived from an EMBL/GenBank/DDBJ whole genome shotgun (WGS) entry which is preliminary data.</text>
</comment>
<feature type="non-terminal residue" evidence="8">
    <location>
        <position position="187"/>
    </location>
</feature>
<keyword evidence="1" id="KW-0813">Transport</keyword>
<dbReference type="InterPro" id="IPR036640">
    <property type="entry name" value="ABC1_TM_sf"/>
</dbReference>
<gene>
    <name evidence="8" type="ORF">GMARGA_LOCUS37191</name>
</gene>
<dbReference type="PROSITE" id="PS50929">
    <property type="entry name" value="ABC_TM1F"/>
    <property type="match status" value="1"/>
</dbReference>
<dbReference type="Pfam" id="PF00664">
    <property type="entry name" value="ABC_membrane"/>
    <property type="match status" value="1"/>
</dbReference>
<organism evidence="8 9">
    <name type="scientific">Gigaspora margarita</name>
    <dbReference type="NCBI Taxonomy" id="4874"/>
    <lineage>
        <taxon>Eukaryota</taxon>
        <taxon>Fungi</taxon>
        <taxon>Fungi incertae sedis</taxon>
        <taxon>Mucoromycota</taxon>
        <taxon>Glomeromycotina</taxon>
        <taxon>Glomeromycetes</taxon>
        <taxon>Diversisporales</taxon>
        <taxon>Gigasporaceae</taxon>
        <taxon>Gigaspora</taxon>
    </lineage>
</organism>
<evidence type="ECO:0000313" key="8">
    <source>
        <dbReference type="EMBL" id="CAG8844609.1"/>
    </source>
</evidence>
<evidence type="ECO:0000256" key="6">
    <source>
        <dbReference type="ARBA" id="ARBA00023136"/>
    </source>
</evidence>
<reference evidence="8 9" key="1">
    <citation type="submission" date="2021-06" db="EMBL/GenBank/DDBJ databases">
        <authorList>
            <person name="Kallberg Y."/>
            <person name="Tangrot J."/>
            <person name="Rosling A."/>
        </authorList>
    </citation>
    <scope>NUCLEOTIDE SEQUENCE [LARGE SCALE GENOMIC DNA]</scope>
    <source>
        <strain evidence="8 9">120-4 pot B 10/14</strain>
    </source>
</reference>
<dbReference type="Proteomes" id="UP000789901">
    <property type="component" value="Unassembled WGS sequence"/>
</dbReference>
<protein>
    <submittedName>
        <fullName evidence="8">44704_t:CDS:1</fullName>
    </submittedName>
</protein>
<keyword evidence="3" id="KW-0547">Nucleotide-binding</keyword>
<keyword evidence="2" id="KW-0812">Transmembrane</keyword>
<feature type="domain" description="ABC transmembrane type-1" evidence="7">
    <location>
        <begin position="1"/>
        <end position="71"/>
    </location>
</feature>
<feature type="non-terminal residue" evidence="8">
    <location>
        <position position="1"/>
    </location>
</feature>
<proteinExistence type="predicted"/>
<keyword evidence="6" id="KW-0472">Membrane</keyword>
<keyword evidence="5" id="KW-1133">Transmembrane helix</keyword>
<dbReference type="SUPFAM" id="SSF90123">
    <property type="entry name" value="ABC transporter transmembrane region"/>
    <property type="match status" value="1"/>
</dbReference>
<evidence type="ECO:0000256" key="1">
    <source>
        <dbReference type="ARBA" id="ARBA00022448"/>
    </source>
</evidence>
<keyword evidence="4" id="KW-0067">ATP-binding</keyword>
<name>A0ABN7X0P0_GIGMA</name>
<dbReference type="EMBL" id="CAJVQB010076507">
    <property type="protein sequence ID" value="CAG8844609.1"/>
    <property type="molecule type" value="Genomic_DNA"/>
</dbReference>
<evidence type="ECO:0000256" key="5">
    <source>
        <dbReference type="ARBA" id="ARBA00022989"/>
    </source>
</evidence>
<sequence length="187" mass="21535">LDSVLRSSLYAHFSETLTGLPIIRAYREQKRFLRNNEAFLDIENRAYFLIICAQIWILIRLNTIANILYALQVCATLNWCIEQAAEVEANMNSMERLIHYSENLEVEAENIIPDNKPPHGWPACGEIHIKNLEIKYGPDGPPVLKDISVDIMTAGRLELLVELEVENQHWQHHSLDLLKQPLEVLLL</sequence>
<dbReference type="Gene3D" id="1.20.1560.10">
    <property type="entry name" value="ABC transporter type 1, transmembrane domain"/>
    <property type="match status" value="1"/>
</dbReference>
<keyword evidence="9" id="KW-1185">Reference proteome</keyword>
<accession>A0ABN7X0P0</accession>
<dbReference type="PANTHER" id="PTHR24223">
    <property type="entry name" value="ATP-BINDING CASSETTE SUB-FAMILY C"/>
    <property type="match status" value="1"/>
</dbReference>
<evidence type="ECO:0000313" key="9">
    <source>
        <dbReference type="Proteomes" id="UP000789901"/>
    </source>
</evidence>
<evidence type="ECO:0000256" key="4">
    <source>
        <dbReference type="ARBA" id="ARBA00022840"/>
    </source>
</evidence>
<dbReference type="InterPro" id="IPR050173">
    <property type="entry name" value="ABC_transporter_C-like"/>
</dbReference>
<evidence type="ECO:0000256" key="2">
    <source>
        <dbReference type="ARBA" id="ARBA00022692"/>
    </source>
</evidence>
<dbReference type="InterPro" id="IPR011527">
    <property type="entry name" value="ABC1_TM_dom"/>
</dbReference>